<evidence type="ECO:0000256" key="1">
    <source>
        <dbReference type="ARBA" id="ARBA00011043"/>
    </source>
</evidence>
<dbReference type="HAMAP" id="MF_00379">
    <property type="entry name" value="GTPase_MnmE"/>
    <property type="match status" value="1"/>
</dbReference>
<dbReference type="InterPro" id="IPR006073">
    <property type="entry name" value="GTP-bd"/>
</dbReference>
<accession>A0A2U1E5I8</accession>
<evidence type="ECO:0000256" key="6">
    <source>
        <dbReference type="ARBA" id="ARBA00022801"/>
    </source>
</evidence>
<evidence type="ECO:0000313" key="14">
    <source>
        <dbReference type="Proteomes" id="UP000245793"/>
    </source>
</evidence>
<dbReference type="EMBL" id="QEKV01000002">
    <property type="protein sequence ID" value="PVY95191.1"/>
    <property type="molecule type" value="Genomic_DNA"/>
</dbReference>
<evidence type="ECO:0000256" key="8">
    <source>
        <dbReference type="ARBA" id="ARBA00022958"/>
    </source>
</evidence>
<comment type="cofactor">
    <cofactor evidence="10">
        <name>K(+)</name>
        <dbReference type="ChEBI" id="CHEBI:29103"/>
    </cofactor>
    <text evidence="10">Binds 1 potassium ion per subunit.</text>
</comment>
<dbReference type="PANTHER" id="PTHR42714">
    <property type="entry name" value="TRNA MODIFICATION GTPASE GTPBP3"/>
    <property type="match status" value="1"/>
</dbReference>
<evidence type="ECO:0000313" key="13">
    <source>
        <dbReference type="EMBL" id="PVY95191.1"/>
    </source>
</evidence>
<dbReference type="InterPro" id="IPR018948">
    <property type="entry name" value="GTP-bd_TrmE_N"/>
</dbReference>
<dbReference type="GO" id="GO:0005829">
    <property type="term" value="C:cytosol"/>
    <property type="evidence" value="ECO:0007669"/>
    <property type="project" value="TreeGrafter"/>
</dbReference>
<dbReference type="InterPro" id="IPR025867">
    <property type="entry name" value="MnmE_helical"/>
</dbReference>
<dbReference type="AlphaFoldDB" id="A0A2U1E5I8"/>
<dbReference type="Pfam" id="PF01926">
    <property type="entry name" value="MMR_HSR1"/>
    <property type="match status" value="1"/>
</dbReference>
<dbReference type="Gene3D" id="3.30.1360.120">
    <property type="entry name" value="Probable tRNA modification gtpase trme, domain 1"/>
    <property type="match status" value="1"/>
</dbReference>
<dbReference type="InterPro" id="IPR005225">
    <property type="entry name" value="Small_GTP-bd"/>
</dbReference>
<dbReference type="InterPro" id="IPR027417">
    <property type="entry name" value="P-loop_NTPase"/>
</dbReference>
<feature type="domain" description="TrmE-type G" evidence="12">
    <location>
        <begin position="208"/>
        <end position="364"/>
    </location>
</feature>
<feature type="binding site" evidence="10">
    <location>
        <position position="222"/>
    </location>
    <ligand>
        <name>Mg(2+)</name>
        <dbReference type="ChEBI" id="CHEBI:18420"/>
    </ligand>
</feature>
<dbReference type="NCBIfam" id="TIGR00231">
    <property type="entry name" value="small_GTP"/>
    <property type="match status" value="1"/>
</dbReference>
<evidence type="ECO:0000256" key="10">
    <source>
        <dbReference type="HAMAP-Rule" id="MF_00379"/>
    </source>
</evidence>
<name>A0A2U1E5I8_9FIRM</name>
<feature type="binding site" evidence="10">
    <location>
        <position position="20"/>
    </location>
    <ligand>
        <name>(6S)-5-formyl-5,6,7,8-tetrahydrofolate</name>
        <dbReference type="ChEBI" id="CHEBI:57457"/>
    </ligand>
</feature>
<evidence type="ECO:0000256" key="7">
    <source>
        <dbReference type="ARBA" id="ARBA00022842"/>
    </source>
</evidence>
<dbReference type="FunFam" id="3.40.50.300:FF:001376">
    <property type="entry name" value="tRNA modification GTPase MnmE"/>
    <property type="match status" value="1"/>
</dbReference>
<dbReference type="Pfam" id="PF12631">
    <property type="entry name" value="MnmE_helical"/>
    <property type="match status" value="1"/>
</dbReference>
<comment type="caution">
    <text evidence="10">Lacks conserved residue(s) required for the propagation of feature annotation.</text>
</comment>
<dbReference type="Proteomes" id="UP000245793">
    <property type="component" value="Unassembled WGS sequence"/>
</dbReference>
<keyword evidence="14" id="KW-1185">Reference proteome</keyword>
<evidence type="ECO:0000256" key="5">
    <source>
        <dbReference type="ARBA" id="ARBA00022741"/>
    </source>
</evidence>
<dbReference type="RefSeq" id="WP_116479676.1">
    <property type="nucleotide sequence ID" value="NZ_QEKV01000002.1"/>
</dbReference>
<dbReference type="InterPro" id="IPR004520">
    <property type="entry name" value="GTPase_MnmE"/>
</dbReference>
<protein>
    <recommendedName>
        <fullName evidence="10">tRNA modification GTPase MnmE</fullName>
        <ecNumber evidence="10">3.6.-.-</ecNumber>
    </recommendedName>
</protein>
<dbReference type="PROSITE" id="PS51709">
    <property type="entry name" value="G_TRME"/>
    <property type="match status" value="1"/>
</dbReference>
<keyword evidence="9 10" id="KW-0342">GTP-binding</keyword>
<feature type="binding site" evidence="10">
    <location>
        <position position="218"/>
    </location>
    <ligand>
        <name>K(+)</name>
        <dbReference type="ChEBI" id="CHEBI:29103"/>
    </ligand>
</feature>
<feature type="binding site" evidence="10">
    <location>
        <position position="116"/>
    </location>
    <ligand>
        <name>(6S)-5-formyl-5,6,7,8-tetrahydrofolate</name>
        <dbReference type="ChEBI" id="CHEBI:57457"/>
    </ligand>
</feature>
<feature type="binding site" evidence="10">
    <location>
        <begin position="262"/>
        <end position="265"/>
    </location>
    <ligand>
        <name>GTP</name>
        <dbReference type="ChEBI" id="CHEBI:37565"/>
    </ligand>
</feature>
<evidence type="ECO:0000256" key="4">
    <source>
        <dbReference type="ARBA" id="ARBA00022723"/>
    </source>
</evidence>
<dbReference type="NCBIfam" id="TIGR00450">
    <property type="entry name" value="mnmE_trmE_thdF"/>
    <property type="match status" value="1"/>
</dbReference>
<evidence type="ECO:0000256" key="2">
    <source>
        <dbReference type="ARBA" id="ARBA00022490"/>
    </source>
</evidence>
<keyword evidence="2 10" id="KW-0963">Cytoplasm</keyword>
<reference evidence="13 14" key="1">
    <citation type="submission" date="2018-04" db="EMBL/GenBank/DDBJ databases">
        <title>Genomic Encyclopedia of Type Strains, Phase IV (KMG-IV): sequencing the most valuable type-strain genomes for metagenomic binning, comparative biology and taxonomic classification.</title>
        <authorList>
            <person name="Goeker M."/>
        </authorList>
    </citation>
    <scope>NUCLEOTIDE SEQUENCE [LARGE SCALE GENOMIC DNA]</scope>
    <source>
        <strain evidence="13 14">DSM 20705</strain>
    </source>
</reference>
<feature type="binding site" evidence="10">
    <location>
        <begin position="218"/>
        <end position="223"/>
    </location>
    <ligand>
        <name>GTP</name>
        <dbReference type="ChEBI" id="CHEBI:37565"/>
    </ligand>
</feature>
<feature type="binding site" evidence="10">
    <location>
        <position position="242"/>
    </location>
    <ligand>
        <name>K(+)</name>
        <dbReference type="ChEBI" id="CHEBI:29103"/>
    </ligand>
</feature>
<keyword evidence="4 10" id="KW-0479">Metal-binding</keyword>
<dbReference type="GO" id="GO:0030488">
    <property type="term" value="P:tRNA methylation"/>
    <property type="evidence" value="ECO:0007669"/>
    <property type="project" value="TreeGrafter"/>
</dbReference>
<comment type="function">
    <text evidence="10">Exhibits a very high intrinsic GTPase hydrolysis rate. Involved in the addition of a carboxymethylaminomethyl (cmnm) group at the wobble position (U34) of certain tRNAs, forming tRNA-cmnm(5)s(2)U34.</text>
</comment>
<gene>
    <name evidence="10" type="primary">mnmE</name>
    <name evidence="10" type="synonym">trmE</name>
    <name evidence="13" type="ORF">C7381_10279</name>
</gene>
<dbReference type="PANTHER" id="PTHR42714:SF2">
    <property type="entry name" value="TRNA MODIFICATION GTPASE GTPBP3, MITOCHONDRIAL"/>
    <property type="match status" value="1"/>
</dbReference>
<dbReference type="EC" id="3.6.-.-" evidence="10"/>
<evidence type="ECO:0000256" key="11">
    <source>
        <dbReference type="RuleBase" id="RU003313"/>
    </source>
</evidence>
<dbReference type="InterPro" id="IPR031168">
    <property type="entry name" value="G_TrmE"/>
</dbReference>
<dbReference type="PRINTS" id="PR00449">
    <property type="entry name" value="RASTRNSFRMNG"/>
</dbReference>
<comment type="caution">
    <text evidence="13">The sequence shown here is derived from an EMBL/GenBank/DDBJ whole genome shotgun (WGS) entry which is preliminary data.</text>
</comment>
<keyword evidence="8 10" id="KW-0630">Potassium</keyword>
<dbReference type="GO" id="GO:0005525">
    <property type="term" value="F:GTP binding"/>
    <property type="evidence" value="ECO:0007669"/>
    <property type="project" value="UniProtKB-UniRule"/>
</dbReference>
<feature type="binding site" evidence="10">
    <location>
        <position position="243"/>
    </location>
    <ligand>
        <name>Mg(2+)</name>
        <dbReference type="ChEBI" id="CHEBI:18420"/>
    </ligand>
</feature>
<keyword evidence="3 10" id="KW-0819">tRNA processing</keyword>
<dbReference type="SUPFAM" id="SSF52540">
    <property type="entry name" value="P-loop containing nucleoside triphosphate hydrolases"/>
    <property type="match status" value="1"/>
</dbReference>
<comment type="subcellular location">
    <subcellularLocation>
        <location evidence="10">Cytoplasm</location>
    </subcellularLocation>
</comment>
<organism evidence="13 14">
    <name type="scientific">Ezakiella coagulans</name>
    <dbReference type="NCBI Taxonomy" id="46507"/>
    <lineage>
        <taxon>Bacteria</taxon>
        <taxon>Bacillati</taxon>
        <taxon>Bacillota</taxon>
        <taxon>Tissierellia</taxon>
        <taxon>Ezakiella</taxon>
    </lineage>
</organism>
<keyword evidence="5 10" id="KW-0547">Nucleotide-binding</keyword>
<dbReference type="Pfam" id="PF10396">
    <property type="entry name" value="TrmE_N"/>
    <property type="match status" value="1"/>
</dbReference>
<dbReference type="GO" id="GO:0003924">
    <property type="term" value="F:GTPase activity"/>
    <property type="evidence" value="ECO:0007669"/>
    <property type="project" value="UniProtKB-UniRule"/>
</dbReference>
<dbReference type="CDD" id="cd14858">
    <property type="entry name" value="TrmE_N"/>
    <property type="match status" value="1"/>
</dbReference>
<feature type="binding site" evidence="10">
    <location>
        <position position="237"/>
    </location>
    <ligand>
        <name>K(+)</name>
        <dbReference type="ChEBI" id="CHEBI:29103"/>
    </ligand>
</feature>
<dbReference type="GO" id="GO:0002098">
    <property type="term" value="P:tRNA wobble uridine modification"/>
    <property type="evidence" value="ECO:0007669"/>
    <property type="project" value="TreeGrafter"/>
</dbReference>
<feature type="binding site" evidence="10">
    <location>
        <position position="239"/>
    </location>
    <ligand>
        <name>K(+)</name>
        <dbReference type="ChEBI" id="CHEBI:29103"/>
    </ligand>
</feature>
<evidence type="ECO:0000256" key="9">
    <source>
        <dbReference type="ARBA" id="ARBA00023134"/>
    </source>
</evidence>
<sequence>MRTIAAISTPPGKGGIGIVRMSGEFSLEILKKIFTKKEIRPRFMHYGKIIYENRVVDEVMACYFNKPYTYTCEDMVEIYCHGGYVSCLYILEILLKLGAVPAEAGEFTKLAFLNGRIDLLEAEAVEGIIEAESKEEQLMYADVLGGKLTEKLESVLNDVVNLISECEAKIDYPELGDVDDMKEKLEKIHGGLISFLDDEKRTTYIRDGLKLAIIGRPNVGKSSLLNALTNKERAIVTEIAGTTRDTIEETINYEGLTIRLIDTAGIRSTDEVIEREGIKLSKKAAEDADFVVVVLDGSTPLQADDFEIMELVKDKEKVFLINKEDKGLKIDLKSVEKYGEYIISSIKNDSGVRELLDAIKKRIVHEIDFNVTSIFNIRHVDLIERAISEIETAIRDIDVMPFEIVEVSLREAHEYISMILGRDTSEDIIDRVFRDFCVGK</sequence>
<keyword evidence="6 10" id="KW-0378">Hydrolase</keyword>
<dbReference type="InterPro" id="IPR027368">
    <property type="entry name" value="MnmE_dom2"/>
</dbReference>
<comment type="similarity">
    <text evidence="1 10 11">Belongs to the TRAFAC class TrmE-Era-EngA-EngB-Septin-like GTPase superfamily. TrmE GTPase family.</text>
</comment>
<feature type="binding site" evidence="10">
    <location>
        <position position="440"/>
    </location>
    <ligand>
        <name>(6S)-5-formyl-5,6,7,8-tetrahydrofolate</name>
        <dbReference type="ChEBI" id="CHEBI:57457"/>
    </ligand>
</feature>
<feature type="binding site" evidence="10">
    <location>
        <position position="77"/>
    </location>
    <ligand>
        <name>(6S)-5-formyl-5,6,7,8-tetrahydrofolate</name>
        <dbReference type="ChEBI" id="CHEBI:57457"/>
    </ligand>
</feature>
<dbReference type="GO" id="GO:0046872">
    <property type="term" value="F:metal ion binding"/>
    <property type="evidence" value="ECO:0007669"/>
    <property type="project" value="UniProtKB-KW"/>
</dbReference>
<comment type="subunit">
    <text evidence="10">Homodimer. Heterotetramer of two MnmE and two MnmG subunits.</text>
</comment>
<evidence type="ECO:0000259" key="12">
    <source>
        <dbReference type="PROSITE" id="PS51709"/>
    </source>
</evidence>
<keyword evidence="7 10" id="KW-0460">Magnesium</keyword>
<proteinExistence type="inferred from homology"/>
<dbReference type="Gene3D" id="3.40.50.300">
    <property type="entry name" value="P-loop containing nucleotide triphosphate hydrolases"/>
    <property type="match status" value="1"/>
</dbReference>
<feature type="binding site" evidence="10">
    <location>
        <begin position="237"/>
        <end position="243"/>
    </location>
    <ligand>
        <name>GTP</name>
        <dbReference type="ChEBI" id="CHEBI:37565"/>
    </ligand>
</feature>
<dbReference type="InterPro" id="IPR027266">
    <property type="entry name" value="TrmE/GcvT-like"/>
</dbReference>
<dbReference type="Gene3D" id="1.20.120.430">
    <property type="entry name" value="tRNA modification GTPase MnmE domain 2"/>
    <property type="match status" value="1"/>
</dbReference>
<dbReference type="CDD" id="cd04164">
    <property type="entry name" value="trmE"/>
    <property type="match status" value="1"/>
</dbReference>
<evidence type="ECO:0000256" key="3">
    <source>
        <dbReference type="ARBA" id="ARBA00022694"/>
    </source>
</evidence>